<evidence type="ECO:0000313" key="1">
    <source>
        <dbReference type="EMBL" id="KAJ8964518.1"/>
    </source>
</evidence>
<protein>
    <submittedName>
        <fullName evidence="1">Uncharacterized protein</fullName>
    </submittedName>
</protein>
<gene>
    <name evidence="1" type="ORF">NQ314_004813</name>
</gene>
<reference evidence="1" key="1">
    <citation type="journal article" date="2023" name="Insect Mol. Biol.">
        <title>Genome sequencing provides insights into the evolution of gene families encoding plant cell wall-degrading enzymes in longhorned beetles.</title>
        <authorList>
            <person name="Shin N.R."/>
            <person name="Okamura Y."/>
            <person name="Kirsch R."/>
            <person name="Pauchet Y."/>
        </authorList>
    </citation>
    <scope>NUCLEOTIDE SEQUENCE</scope>
    <source>
        <strain evidence="1">RBIC_L_NR</strain>
    </source>
</reference>
<proteinExistence type="predicted"/>
<accession>A0AAV8ZLK6</accession>
<comment type="caution">
    <text evidence="1">The sequence shown here is derived from an EMBL/GenBank/DDBJ whole genome shotgun (WGS) entry which is preliminary data.</text>
</comment>
<evidence type="ECO:0000313" key="2">
    <source>
        <dbReference type="Proteomes" id="UP001162156"/>
    </source>
</evidence>
<dbReference type="AlphaFoldDB" id="A0AAV8ZLK6"/>
<dbReference type="EMBL" id="JANEYF010001344">
    <property type="protein sequence ID" value="KAJ8964518.1"/>
    <property type="molecule type" value="Genomic_DNA"/>
</dbReference>
<sequence length="199" mass="22088">MEREWNVRADLKNFVILIIPTPSASTSTNAPSLLDFLTKSLPTRTHLNRVKPEKSEHNPDAAQETMHFIESKTAPYHVDITKAKAQLAKLHPNDDKVVVANSPSVALVKPESEVPVLNPSPSARSARISRAFVFTVPADEEFVVTKTEDSKKVVKKDGKKKPIKEFPKQTLKLLGAENEQCGPGMARDSYGICRTYKNL</sequence>
<dbReference type="Proteomes" id="UP001162156">
    <property type="component" value="Unassembled WGS sequence"/>
</dbReference>
<name>A0AAV8ZLK6_9CUCU</name>
<keyword evidence="2" id="KW-1185">Reference proteome</keyword>
<organism evidence="1 2">
    <name type="scientific">Rhamnusium bicolor</name>
    <dbReference type="NCBI Taxonomy" id="1586634"/>
    <lineage>
        <taxon>Eukaryota</taxon>
        <taxon>Metazoa</taxon>
        <taxon>Ecdysozoa</taxon>
        <taxon>Arthropoda</taxon>
        <taxon>Hexapoda</taxon>
        <taxon>Insecta</taxon>
        <taxon>Pterygota</taxon>
        <taxon>Neoptera</taxon>
        <taxon>Endopterygota</taxon>
        <taxon>Coleoptera</taxon>
        <taxon>Polyphaga</taxon>
        <taxon>Cucujiformia</taxon>
        <taxon>Chrysomeloidea</taxon>
        <taxon>Cerambycidae</taxon>
        <taxon>Lepturinae</taxon>
        <taxon>Rhagiini</taxon>
        <taxon>Rhamnusium</taxon>
    </lineage>
</organism>